<protein>
    <submittedName>
        <fullName evidence="2">Uncharacterized protein</fullName>
    </submittedName>
</protein>
<accession>A0A915JJU4</accession>
<evidence type="ECO:0000313" key="1">
    <source>
        <dbReference type="Proteomes" id="UP000887565"/>
    </source>
</evidence>
<organism evidence="1 2">
    <name type="scientific">Romanomermis culicivorax</name>
    <name type="common">Nematode worm</name>
    <dbReference type="NCBI Taxonomy" id="13658"/>
    <lineage>
        <taxon>Eukaryota</taxon>
        <taxon>Metazoa</taxon>
        <taxon>Ecdysozoa</taxon>
        <taxon>Nematoda</taxon>
        <taxon>Enoplea</taxon>
        <taxon>Dorylaimia</taxon>
        <taxon>Mermithida</taxon>
        <taxon>Mermithoidea</taxon>
        <taxon>Mermithidae</taxon>
        <taxon>Romanomermis</taxon>
    </lineage>
</organism>
<evidence type="ECO:0000313" key="2">
    <source>
        <dbReference type="WBParaSite" id="nRc.2.0.1.t26378-RA"/>
    </source>
</evidence>
<sequence length="106" mass="12472">MQIDESDDQRRKHLHRSTYANFLHLEKMKFAHIYFCIKESKTHAIYEFDDSTIEGILLSLDFLLKGCLNHDAAFTSTVEKLVILNSYSSCVIWMRNCQEIVARQQE</sequence>
<keyword evidence="1" id="KW-1185">Reference proteome</keyword>
<reference evidence="2" key="1">
    <citation type="submission" date="2022-11" db="UniProtKB">
        <authorList>
            <consortium name="WormBaseParasite"/>
        </authorList>
    </citation>
    <scope>IDENTIFICATION</scope>
</reference>
<dbReference type="AlphaFoldDB" id="A0A915JJU4"/>
<dbReference type="WBParaSite" id="nRc.2.0.1.t26378-RA">
    <property type="protein sequence ID" value="nRc.2.0.1.t26378-RA"/>
    <property type="gene ID" value="nRc.2.0.1.g26378"/>
</dbReference>
<name>A0A915JJU4_ROMCU</name>
<proteinExistence type="predicted"/>
<dbReference type="Proteomes" id="UP000887565">
    <property type="component" value="Unplaced"/>
</dbReference>